<dbReference type="Proteomes" id="UP001060336">
    <property type="component" value="Chromosome"/>
</dbReference>
<sequence>MLEIRGLTSLHVGPVDLDVAAGTCVALRGRSGSGKSLLLRAIADLDPAGGSVALEGNDRGSMPAPDWRRQVGYLPAEPGWWADGVAAHFGDWSACREFAERLGLDPEAGDWSVARLSTGERQRLGLIRLLENKPRCLLLDEPTAALDDAATETVERLVSEHCAAGGCCLFVTHDSSQFARVGARGFRLEDGLLVEEAAS</sequence>
<dbReference type="PANTHER" id="PTHR43119">
    <property type="entry name" value="ABC TRANSPORT PROTEIN ATP-BINDING COMPONENT-RELATED"/>
    <property type="match status" value="1"/>
</dbReference>
<name>A0A9J7ATY6_9PROT</name>
<evidence type="ECO:0000313" key="4">
    <source>
        <dbReference type="EMBL" id="UUX50783.1"/>
    </source>
</evidence>
<evidence type="ECO:0000313" key="5">
    <source>
        <dbReference type="Proteomes" id="UP001060336"/>
    </source>
</evidence>
<keyword evidence="5" id="KW-1185">Reference proteome</keyword>
<evidence type="ECO:0000259" key="3">
    <source>
        <dbReference type="PROSITE" id="PS50893"/>
    </source>
</evidence>
<dbReference type="KEGG" id="naci:NUH88_03565"/>
<dbReference type="RefSeq" id="WP_257770012.1">
    <property type="nucleotide sequence ID" value="NZ_CP102480.1"/>
</dbReference>
<proteinExistence type="predicted"/>
<dbReference type="SUPFAM" id="SSF52540">
    <property type="entry name" value="P-loop containing nucleoside triphosphate hydrolases"/>
    <property type="match status" value="1"/>
</dbReference>
<dbReference type="AlphaFoldDB" id="A0A9J7ATY6"/>
<dbReference type="InterPro" id="IPR003593">
    <property type="entry name" value="AAA+_ATPase"/>
</dbReference>
<evidence type="ECO:0000256" key="1">
    <source>
        <dbReference type="ARBA" id="ARBA00022741"/>
    </source>
</evidence>
<protein>
    <submittedName>
        <fullName evidence="4">ABC transporter ATP-binding protein</fullName>
    </submittedName>
</protein>
<organism evidence="4 5">
    <name type="scientific">Nisaea acidiphila</name>
    <dbReference type="NCBI Taxonomy" id="1862145"/>
    <lineage>
        <taxon>Bacteria</taxon>
        <taxon>Pseudomonadati</taxon>
        <taxon>Pseudomonadota</taxon>
        <taxon>Alphaproteobacteria</taxon>
        <taxon>Rhodospirillales</taxon>
        <taxon>Thalassobaculaceae</taxon>
        <taxon>Nisaea</taxon>
    </lineage>
</organism>
<gene>
    <name evidence="4" type="ORF">NUH88_03565</name>
</gene>
<dbReference type="InterPro" id="IPR027417">
    <property type="entry name" value="P-loop_NTPase"/>
</dbReference>
<keyword evidence="1" id="KW-0547">Nucleotide-binding</keyword>
<reference evidence="4" key="1">
    <citation type="submission" date="2022-08" db="EMBL/GenBank/DDBJ databases">
        <title>Nisaea acidiphila sp. nov., isolated from a marine algal debris and emended description of the genus Nisaea Urios et al. 2008.</title>
        <authorList>
            <person name="Kwon K."/>
        </authorList>
    </citation>
    <scope>NUCLEOTIDE SEQUENCE</scope>
    <source>
        <strain evidence="4">MEBiC11861</strain>
    </source>
</reference>
<evidence type="ECO:0000256" key="2">
    <source>
        <dbReference type="ARBA" id="ARBA00022840"/>
    </source>
</evidence>
<dbReference type="SMART" id="SM00382">
    <property type="entry name" value="AAA"/>
    <property type="match status" value="1"/>
</dbReference>
<dbReference type="PROSITE" id="PS50893">
    <property type="entry name" value="ABC_TRANSPORTER_2"/>
    <property type="match status" value="1"/>
</dbReference>
<dbReference type="PANTHER" id="PTHR43119:SF1">
    <property type="entry name" value="ABC TRANSPORTER DOMAIN-CONTAINING PROTEIN"/>
    <property type="match status" value="1"/>
</dbReference>
<dbReference type="GO" id="GO:0005524">
    <property type="term" value="F:ATP binding"/>
    <property type="evidence" value="ECO:0007669"/>
    <property type="project" value="UniProtKB-KW"/>
</dbReference>
<accession>A0A9J7ATY6</accession>
<dbReference type="InterPro" id="IPR003439">
    <property type="entry name" value="ABC_transporter-like_ATP-bd"/>
</dbReference>
<dbReference type="Pfam" id="PF00005">
    <property type="entry name" value="ABC_tran"/>
    <property type="match status" value="1"/>
</dbReference>
<feature type="domain" description="ABC transporter" evidence="3">
    <location>
        <begin position="2"/>
        <end position="198"/>
    </location>
</feature>
<dbReference type="GO" id="GO:0016887">
    <property type="term" value="F:ATP hydrolysis activity"/>
    <property type="evidence" value="ECO:0007669"/>
    <property type="project" value="InterPro"/>
</dbReference>
<dbReference type="Gene3D" id="3.40.50.300">
    <property type="entry name" value="P-loop containing nucleotide triphosphate hydrolases"/>
    <property type="match status" value="1"/>
</dbReference>
<dbReference type="EMBL" id="CP102480">
    <property type="protein sequence ID" value="UUX50783.1"/>
    <property type="molecule type" value="Genomic_DNA"/>
</dbReference>
<dbReference type="CDD" id="cd00267">
    <property type="entry name" value="ABC_ATPase"/>
    <property type="match status" value="1"/>
</dbReference>
<keyword evidence="2 4" id="KW-0067">ATP-binding</keyword>